<accession>A0A6C0I2I8</accession>
<reference evidence="1" key="1">
    <citation type="journal article" date="2020" name="Nature">
        <title>Giant virus diversity and host interactions through global metagenomics.</title>
        <authorList>
            <person name="Schulz F."/>
            <person name="Roux S."/>
            <person name="Paez-Espino D."/>
            <person name="Jungbluth S."/>
            <person name="Walsh D.A."/>
            <person name="Denef V.J."/>
            <person name="McMahon K.D."/>
            <person name="Konstantinidis K.T."/>
            <person name="Eloe-Fadrosh E.A."/>
            <person name="Kyrpides N.C."/>
            <person name="Woyke T."/>
        </authorList>
    </citation>
    <scope>NUCLEOTIDE SEQUENCE</scope>
    <source>
        <strain evidence="1">GVMAG-M-3300023184-186</strain>
    </source>
</reference>
<name>A0A6C0I2I8_9ZZZZ</name>
<evidence type="ECO:0000313" key="1">
    <source>
        <dbReference type="EMBL" id="QHT86597.1"/>
    </source>
</evidence>
<organism evidence="1">
    <name type="scientific">viral metagenome</name>
    <dbReference type="NCBI Taxonomy" id="1070528"/>
    <lineage>
        <taxon>unclassified sequences</taxon>
        <taxon>metagenomes</taxon>
        <taxon>organismal metagenomes</taxon>
    </lineage>
</organism>
<proteinExistence type="predicted"/>
<dbReference type="AlphaFoldDB" id="A0A6C0I2I8"/>
<sequence>MKITLSCIILFFIILILYKYNKKKQYIILCHKIEYSTLCEYIQSAFPNNKFIIKKIKKPLFFLAFLFFWF</sequence>
<dbReference type="EMBL" id="MN740073">
    <property type="protein sequence ID" value="QHT86597.1"/>
    <property type="molecule type" value="Genomic_DNA"/>
</dbReference>
<protein>
    <submittedName>
        <fullName evidence="1">Uncharacterized protein</fullName>
    </submittedName>
</protein>